<organism evidence="1">
    <name type="scientific">Haemonchus contortus</name>
    <name type="common">Barber pole worm</name>
    <dbReference type="NCBI Taxonomy" id="6289"/>
    <lineage>
        <taxon>Eukaryota</taxon>
        <taxon>Metazoa</taxon>
        <taxon>Ecdysozoa</taxon>
        <taxon>Nematoda</taxon>
        <taxon>Chromadorea</taxon>
        <taxon>Rhabditida</taxon>
        <taxon>Rhabditina</taxon>
        <taxon>Rhabditomorpha</taxon>
        <taxon>Strongyloidea</taxon>
        <taxon>Trichostrongylidae</taxon>
        <taxon>Haemonchus</taxon>
    </lineage>
</organism>
<name>W6NGM8_HAECO</name>
<feature type="non-terminal residue" evidence="1">
    <location>
        <position position="60"/>
    </location>
</feature>
<reference evidence="1" key="2">
    <citation type="submission" date="2013-05" db="EMBL/GenBank/DDBJ databases">
        <title>The genome and transcriptome of Haemonchus contortus: a key model parasite for drug and vaccine discovery.</title>
        <authorList>
            <person name="Laing R."/>
            <person name="Kikuchi T."/>
            <person name="Martinelli A."/>
            <person name="Tsai I.J."/>
            <person name="Beech R.N."/>
            <person name="Redman E."/>
            <person name="Holroyd N."/>
            <person name="Bartley D.J."/>
            <person name="Beasley H."/>
            <person name="Britton C."/>
            <person name="Curran D."/>
            <person name="Devaney E."/>
            <person name="Gilabert A."/>
            <person name="Jackson F."/>
            <person name="Hunt M."/>
            <person name="Johnston S."/>
            <person name="Kryukov I."/>
            <person name="Li K."/>
            <person name="Morrison A.A."/>
            <person name="Reid A.J."/>
            <person name="Sargison N."/>
            <person name="Saunders G."/>
            <person name="Wasmuth J.D."/>
            <person name="Wolstenholme A."/>
            <person name="Berriman M."/>
            <person name="Gilleard J.S."/>
            <person name="Cotton J.A."/>
        </authorList>
    </citation>
    <scope>NUCLEOTIDE SEQUENCE [LARGE SCALE GENOMIC DNA]</scope>
    <source>
        <strain evidence="1">ISE/inbred ISE</strain>
    </source>
</reference>
<accession>W6NGM8</accession>
<evidence type="ECO:0000313" key="1">
    <source>
        <dbReference type="EMBL" id="CDL96518.1"/>
    </source>
</evidence>
<reference evidence="1" key="1">
    <citation type="submission" date="2013-03" db="EMBL/GenBank/DDBJ databases">
        <authorList>
            <person name="Aslett M."/>
        </authorList>
    </citation>
    <scope>NUCLEOTIDE SEQUENCE [LARGE SCALE GENOMIC DNA]</scope>
    <source>
        <strain evidence="1">ISE/inbred ISE</strain>
    </source>
</reference>
<sequence length="60" mass="6725">MTKVKLQLPDGMKKVHFDKVFTNDHCTIVFAFVSATSELWIAGKTPLTVIEGFTRVEQGL</sequence>
<dbReference type="AlphaFoldDB" id="W6NGM8"/>
<gene>
    <name evidence="1" type="ORF">HCOI_01847600</name>
</gene>
<protein>
    <submittedName>
        <fullName evidence="1">Uncharacterized protein</fullName>
    </submittedName>
</protein>
<proteinExistence type="predicted"/>
<dbReference type="EMBL" id="CAVP010060683">
    <property type="protein sequence ID" value="CDL96518.1"/>
    <property type="molecule type" value="Genomic_DNA"/>
</dbReference>
<comment type="caution">
    <text evidence="1">The sequence shown here is derived from an EMBL/GenBank/DDBJ whole genome shotgun (WGS) entry which is preliminary data.</text>
</comment>